<protein>
    <submittedName>
        <fullName evidence="2">Uncharacterized protein</fullName>
    </submittedName>
</protein>
<accession>A0AAW0GMY1</accession>
<organism evidence="2 3">
    <name type="scientific">Cerrena zonata</name>
    <dbReference type="NCBI Taxonomy" id="2478898"/>
    <lineage>
        <taxon>Eukaryota</taxon>
        <taxon>Fungi</taxon>
        <taxon>Dikarya</taxon>
        <taxon>Basidiomycota</taxon>
        <taxon>Agaricomycotina</taxon>
        <taxon>Agaricomycetes</taxon>
        <taxon>Polyporales</taxon>
        <taxon>Cerrenaceae</taxon>
        <taxon>Cerrena</taxon>
    </lineage>
</organism>
<feature type="compositionally biased region" description="Acidic residues" evidence="1">
    <location>
        <begin position="32"/>
        <end position="42"/>
    </location>
</feature>
<gene>
    <name evidence="2" type="ORF">QCA50_003573</name>
</gene>
<reference evidence="2 3" key="1">
    <citation type="submission" date="2022-09" db="EMBL/GenBank/DDBJ databases">
        <authorList>
            <person name="Palmer J.M."/>
        </authorList>
    </citation>
    <scope>NUCLEOTIDE SEQUENCE [LARGE SCALE GENOMIC DNA]</scope>
    <source>
        <strain evidence="2 3">DSM 7382</strain>
    </source>
</reference>
<evidence type="ECO:0000256" key="1">
    <source>
        <dbReference type="SAM" id="MobiDB-lite"/>
    </source>
</evidence>
<evidence type="ECO:0000313" key="2">
    <source>
        <dbReference type="EMBL" id="KAK7693997.1"/>
    </source>
</evidence>
<feature type="region of interest" description="Disordered" evidence="1">
    <location>
        <begin position="70"/>
        <end position="104"/>
    </location>
</feature>
<feature type="region of interest" description="Disordered" evidence="1">
    <location>
        <begin position="138"/>
        <end position="165"/>
    </location>
</feature>
<feature type="compositionally biased region" description="Acidic residues" evidence="1">
    <location>
        <begin position="141"/>
        <end position="151"/>
    </location>
</feature>
<feature type="compositionally biased region" description="Polar residues" evidence="1">
    <location>
        <begin position="47"/>
        <end position="58"/>
    </location>
</feature>
<feature type="compositionally biased region" description="Basic and acidic residues" evidence="1">
    <location>
        <begin position="1"/>
        <end position="20"/>
    </location>
</feature>
<dbReference type="Proteomes" id="UP001385951">
    <property type="component" value="Unassembled WGS sequence"/>
</dbReference>
<name>A0AAW0GMY1_9APHY</name>
<proteinExistence type="predicted"/>
<dbReference type="AlphaFoldDB" id="A0AAW0GMY1"/>
<keyword evidence="3" id="KW-1185">Reference proteome</keyword>
<dbReference type="EMBL" id="JASBNA010000003">
    <property type="protein sequence ID" value="KAK7693997.1"/>
    <property type="molecule type" value="Genomic_DNA"/>
</dbReference>
<feature type="region of interest" description="Disordered" evidence="1">
    <location>
        <begin position="1"/>
        <end position="58"/>
    </location>
</feature>
<evidence type="ECO:0000313" key="3">
    <source>
        <dbReference type="Proteomes" id="UP001385951"/>
    </source>
</evidence>
<sequence>MADGFVQDRDKRKNHSDERVQTLLHVPRYGDVLEDDADDSDVGEASTQPSTSNIRTHLVTSRAAWRRELAKWQQEQLTDSDSDSDSGGDTLSGAGTRRPRSFKLPLPLAKLFGGQAKKPISTGKQRRRTYTQEALYMELLAAEEEDPDNIPDDGAREGSGDEYEP</sequence>
<comment type="caution">
    <text evidence="2">The sequence shown here is derived from an EMBL/GenBank/DDBJ whole genome shotgun (WGS) entry which is preliminary data.</text>
</comment>